<dbReference type="InterPro" id="IPR023408">
    <property type="entry name" value="MscS_beta-dom_sf"/>
</dbReference>
<sequence>MPETAGAGRRFSLLVATMFLGLLLVLANRAAAQEDADTVRLDGRALFSVSSSDSLRAEERARRVEQRLRVLVRALETVPKAAVEASGDERIVVVAGVRITTVSPIDAEDSLTDIDTLAGRWATAIETGLRDAVDRREGFGGGFFADTMAALQTVLSRAWSSVISVVPRLLAAALVMGATLLVASGVNRVLVVFFKRRIADKTLENLIRQLSYYSLILLGVLIAADALGFSPGALVTGLGLTGLVLGFALKDILSNFVSGLLILALRPFEIGDQIVVGPTEGSVERIELRATQIRTYDGRVALVPNAEVFTSRIVNNTADPIRRGNVLLQVGYSTDLDALVERLRGSVASVQGVLDDRPVTVRIDELAADAITMNIGFWTDSLRSDYKQTTSDVRRHIASTMEDMGLPLPEPDLWRVAPAHLDEWKTALSWRDGSSHPAQGHKDE</sequence>
<comment type="function">
    <text evidence="7">Mechanosensitive channel that participates in the regulation of osmotic pressure changes within the cell, opening in response to stretch forces in the membrane lipid bilayer, without the need for other proteins. Contributes to normal resistance to hypoosmotic shock. Forms an ion channel of 1.0 nanosiemens conductance with a slight preference for anions.</text>
</comment>
<evidence type="ECO:0000256" key="3">
    <source>
        <dbReference type="ARBA" id="ARBA00022475"/>
    </source>
</evidence>
<dbReference type="Gene3D" id="3.30.70.100">
    <property type="match status" value="1"/>
</dbReference>
<feature type="domain" description="Mechanosensitive ion channel MscS" evidence="8">
    <location>
        <begin position="251"/>
        <end position="316"/>
    </location>
</feature>
<dbReference type="Gene3D" id="2.30.30.60">
    <property type="match status" value="1"/>
</dbReference>
<feature type="transmembrane region" description="Helical" evidence="7">
    <location>
        <begin position="169"/>
        <end position="191"/>
    </location>
</feature>
<name>A0ABY2QYV4_9HYPH</name>
<dbReference type="PANTHER" id="PTHR30221">
    <property type="entry name" value="SMALL-CONDUCTANCE MECHANOSENSITIVE CHANNEL"/>
    <property type="match status" value="1"/>
</dbReference>
<dbReference type="SUPFAM" id="SSF82861">
    <property type="entry name" value="Mechanosensitive channel protein MscS (YggB), transmembrane region"/>
    <property type="match status" value="1"/>
</dbReference>
<dbReference type="InterPro" id="IPR011066">
    <property type="entry name" value="MscS_channel_C_sf"/>
</dbReference>
<evidence type="ECO:0000259" key="10">
    <source>
        <dbReference type="Pfam" id="PF21088"/>
    </source>
</evidence>
<dbReference type="InterPro" id="IPR006685">
    <property type="entry name" value="MscS_channel_2nd"/>
</dbReference>
<comment type="caution">
    <text evidence="7">Lacks conserved residue(s) required for the propagation of feature annotation.</text>
</comment>
<dbReference type="Pfam" id="PF21082">
    <property type="entry name" value="MS_channel_3rd"/>
    <property type="match status" value="1"/>
</dbReference>
<accession>A0ABY2QYV4</accession>
<feature type="domain" description="Mechanosensitive ion channel MscS C-terminal" evidence="9">
    <location>
        <begin position="329"/>
        <end position="405"/>
    </location>
</feature>
<protein>
    <recommendedName>
        <fullName evidence="7">Small-conductance mechanosensitive channel</fullName>
    </recommendedName>
</protein>
<comment type="subcellular location">
    <subcellularLocation>
        <location evidence="7">Cell inner membrane</location>
        <topology evidence="7">Multi-pass membrane protein</topology>
    </subcellularLocation>
    <subcellularLocation>
        <location evidence="1">Cell membrane</location>
        <topology evidence="1">Multi-pass membrane protein</topology>
    </subcellularLocation>
</comment>
<feature type="transmembrane region" description="Helical" evidence="7">
    <location>
        <begin position="212"/>
        <end position="234"/>
    </location>
</feature>
<dbReference type="EMBL" id="STGT01000001">
    <property type="protein sequence ID" value="THV16795.1"/>
    <property type="molecule type" value="Genomic_DNA"/>
</dbReference>
<keyword evidence="5 7" id="KW-1133">Transmembrane helix</keyword>
<reference evidence="11 12" key="1">
    <citation type="submission" date="2019-04" db="EMBL/GenBank/DDBJ databases">
        <title>Genome sequence of strain 7209-2.</title>
        <authorList>
            <person name="Gao J."/>
            <person name="Sun J."/>
        </authorList>
    </citation>
    <scope>NUCLEOTIDE SEQUENCE [LARGE SCALE GENOMIC DNA]</scope>
    <source>
        <strain evidence="11 12">7209-2</strain>
    </source>
</reference>
<evidence type="ECO:0000259" key="9">
    <source>
        <dbReference type="Pfam" id="PF21082"/>
    </source>
</evidence>
<dbReference type="InterPro" id="IPR049278">
    <property type="entry name" value="MS_channel_C"/>
</dbReference>
<evidence type="ECO:0000256" key="4">
    <source>
        <dbReference type="ARBA" id="ARBA00022692"/>
    </source>
</evidence>
<dbReference type="InterPro" id="IPR011014">
    <property type="entry name" value="MscS_channel_TM-2"/>
</dbReference>
<feature type="domain" description="Mechanosensitive ion channel transmembrane helices 2/3" evidence="10">
    <location>
        <begin position="210"/>
        <end position="250"/>
    </location>
</feature>
<dbReference type="Pfam" id="PF05552">
    <property type="entry name" value="MS_channel_1st_1"/>
    <property type="match status" value="1"/>
</dbReference>
<dbReference type="Gene3D" id="1.10.287.1260">
    <property type="match status" value="1"/>
</dbReference>
<dbReference type="SUPFAM" id="SSF82689">
    <property type="entry name" value="Mechanosensitive channel protein MscS (YggB), C-terminal domain"/>
    <property type="match status" value="1"/>
</dbReference>
<comment type="similarity">
    <text evidence="2 7">Belongs to the MscS (TC 1.A.23) family.</text>
</comment>
<keyword evidence="6 7" id="KW-0472">Membrane</keyword>
<keyword evidence="7" id="KW-0997">Cell inner membrane</keyword>
<gene>
    <name evidence="11" type="ORF">E9677_01980</name>
</gene>
<dbReference type="SUPFAM" id="SSF50182">
    <property type="entry name" value="Sm-like ribonucleoproteins"/>
    <property type="match status" value="1"/>
</dbReference>
<evidence type="ECO:0000256" key="2">
    <source>
        <dbReference type="ARBA" id="ARBA00008017"/>
    </source>
</evidence>
<evidence type="ECO:0000313" key="11">
    <source>
        <dbReference type="EMBL" id="THV16795.1"/>
    </source>
</evidence>
<dbReference type="Proteomes" id="UP000309667">
    <property type="component" value="Unassembled WGS sequence"/>
</dbReference>
<keyword evidence="7" id="KW-0813">Transport</keyword>
<dbReference type="Pfam" id="PF00924">
    <property type="entry name" value="MS_channel_2nd"/>
    <property type="match status" value="1"/>
</dbReference>
<evidence type="ECO:0000259" key="8">
    <source>
        <dbReference type="Pfam" id="PF00924"/>
    </source>
</evidence>
<evidence type="ECO:0000256" key="1">
    <source>
        <dbReference type="ARBA" id="ARBA00004651"/>
    </source>
</evidence>
<dbReference type="Pfam" id="PF21088">
    <property type="entry name" value="MS_channel_1st"/>
    <property type="match status" value="1"/>
</dbReference>
<evidence type="ECO:0000256" key="6">
    <source>
        <dbReference type="ARBA" id="ARBA00023136"/>
    </source>
</evidence>
<proteinExistence type="inferred from homology"/>
<organism evidence="11 12">
    <name type="scientific">Rhizobium rhizophilum</name>
    <dbReference type="NCBI Taxonomy" id="1850373"/>
    <lineage>
        <taxon>Bacteria</taxon>
        <taxon>Pseudomonadati</taxon>
        <taxon>Pseudomonadota</taxon>
        <taxon>Alphaproteobacteria</taxon>
        <taxon>Hyphomicrobiales</taxon>
        <taxon>Rhizobiaceae</taxon>
        <taxon>Rhizobium/Agrobacterium group</taxon>
        <taxon>Rhizobium</taxon>
    </lineage>
</organism>
<keyword evidence="3" id="KW-1003">Cell membrane</keyword>
<keyword evidence="12" id="KW-1185">Reference proteome</keyword>
<dbReference type="InterPro" id="IPR045275">
    <property type="entry name" value="MscS_archaea/bacteria_type"/>
</dbReference>
<dbReference type="InterPro" id="IPR049142">
    <property type="entry name" value="MS_channel_1st"/>
</dbReference>
<keyword evidence="4 7" id="KW-0812">Transmembrane</keyword>
<keyword evidence="7" id="KW-0407">Ion channel</keyword>
<evidence type="ECO:0000313" key="12">
    <source>
        <dbReference type="Proteomes" id="UP000309667"/>
    </source>
</evidence>
<evidence type="ECO:0000256" key="7">
    <source>
        <dbReference type="RuleBase" id="RU369025"/>
    </source>
</evidence>
<comment type="subunit">
    <text evidence="7">Homoheptamer.</text>
</comment>
<evidence type="ECO:0000256" key="5">
    <source>
        <dbReference type="ARBA" id="ARBA00022989"/>
    </source>
</evidence>
<dbReference type="InterPro" id="IPR010920">
    <property type="entry name" value="LSM_dom_sf"/>
</dbReference>
<dbReference type="InterPro" id="IPR008910">
    <property type="entry name" value="MSC_TM_helix"/>
</dbReference>
<keyword evidence="7" id="KW-0406">Ion transport</keyword>
<dbReference type="PANTHER" id="PTHR30221:SF1">
    <property type="entry name" value="SMALL-CONDUCTANCE MECHANOSENSITIVE CHANNEL"/>
    <property type="match status" value="1"/>
</dbReference>
<comment type="caution">
    <text evidence="11">The sequence shown here is derived from an EMBL/GenBank/DDBJ whole genome shotgun (WGS) entry which is preliminary data.</text>
</comment>